<evidence type="ECO:0000256" key="1">
    <source>
        <dbReference type="SAM" id="MobiDB-lite"/>
    </source>
</evidence>
<sequence length="176" mass="17744">MARAQRLAAAGAVVAFVAGGVMTAAGIGTASAQSSQETPSVAATCLPPLAPCDEPGGVEPEVPGAGPVQKWSDDQVPNPTEKWPDNPVPNPMESWSGNPVPTDSWSDAPSDAPRETGAPWKPVDEDERRMPQGHPETGGGGLAPGDPVWPVVAGGAALLAGAGLAGFAVRRRKGDA</sequence>
<evidence type="ECO:0000256" key="2">
    <source>
        <dbReference type="SAM" id="Phobius"/>
    </source>
</evidence>
<feature type="signal peptide" evidence="3">
    <location>
        <begin position="1"/>
        <end position="23"/>
    </location>
</feature>
<comment type="caution">
    <text evidence="4">The sequence shown here is derived from an EMBL/GenBank/DDBJ whole genome shotgun (WGS) entry which is preliminary data.</text>
</comment>
<dbReference type="EMBL" id="BMNH01000016">
    <property type="protein sequence ID" value="GGO75161.1"/>
    <property type="molecule type" value="Genomic_DNA"/>
</dbReference>
<keyword evidence="2" id="KW-1133">Transmembrane helix</keyword>
<evidence type="ECO:0000313" key="5">
    <source>
        <dbReference type="Proteomes" id="UP000646523"/>
    </source>
</evidence>
<proteinExistence type="predicted"/>
<evidence type="ECO:0008006" key="6">
    <source>
        <dbReference type="Google" id="ProtNLM"/>
    </source>
</evidence>
<reference evidence="4" key="1">
    <citation type="journal article" date="2014" name="Int. J. Syst. Evol. Microbiol.">
        <title>Complete genome sequence of Corynebacterium casei LMG S-19264T (=DSM 44701T), isolated from a smear-ripened cheese.</title>
        <authorList>
            <consortium name="US DOE Joint Genome Institute (JGI-PGF)"/>
            <person name="Walter F."/>
            <person name="Albersmeier A."/>
            <person name="Kalinowski J."/>
            <person name="Ruckert C."/>
        </authorList>
    </citation>
    <scope>NUCLEOTIDE SEQUENCE</scope>
    <source>
        <strain evidence="4">CGMCC 4.7368</strain>
    </source>
</reference>
<keyword evidence="2" id="KW-0812">Transmembrane</keyword>
<feature type="compositionally biased region" description="Low complexity" evidence="1">
    <location>
        <begin position="54"/>
        <end position="68"/>
    </location>
</feature>
<feature type="transmembrane region" description="Helical" evidence="2">
    <location>
        <begin position="148"/>
        <end position="169"/>
    </location>
</feature>
<feature type="chain" id="PRO_5038649509" description="Gram-positive cocci surface proteins LPxTG domain-containing protein" evidence="3">
    <location>
        <begin position="24"/>
        <end position="176"/>
    </location>
</feature>
<feature type="compositionally biased region" description="Polar residues" evidence="1">
    <location>
        <begin position="93"/>
        <end position="107"/>
    </location>
</feature>
<accession>A0A917Z4S4</accession>
<dbReference type="AlphaFoldDB" id="A0A917Z4S4"/>
<keyword evidence="5" id="KW-1185">Reference proteome</keyword>
<dbReference type="RefSeq" id="WP_189126541.1">
    <property type="nucleotide sequence ID" value="NZ_BMNH01000016.1"/>
</dbReference>
<keyword evidence="3" id="KW-0732">Signal</keyword>
<gene>
    <name evidence="4" type="ORF">GCM10012289_49550</name>
</gene>
<feature type="compositionally biased region" description="Polar residues" evidence="1">
    <location>
        <begin position="30"/>
        <end position="41"/>
    </location>
</feature>
<evidence type="ECO:0000313" key="4">
    <source>
        <dbReference type="EMBL" id="GGO75161.1"/>
    </source>
</evidence>
<dbReference type="Proteomes" id="UP000646523">
    <property type="component" value="Unassembled WGS sequence"/>
</dbReference>
<keyword evidence="2" id="KW-0472">Membrane</keyword>
<name>A0A917Z4S4_9ACTN</name>
<evidence type="ECO:0000256" key="3">
    <source>
        <dbReference type="SAM" id="SignalP"/>
    </source>
</evidence>
<reference evidence="4" key="2">
    <citation type="submission" date="2020-09" db="EMBL/GenBank/DDBJ databases">
        <authorList>
            <person name="Sun Q."/>
            <person name="Zhou Y."/>
        </authorList>
    </citation>
    <scope>NUCLEOTIDE SEQUENCE</scope>
    <source>
        <strain evidence="4">CGMCC 4.7368</strain>
    </source>
</reference>
<protein>
    <recommendedName>
        <fullName evidence="6">Gram-positive cocci surface proteins LPxTG domain-containing protein</fullName>
    </recommendedName>
</protein>
<feature type="region of interest" description="Disordered" evidence="1">
    <location>
        <begin position="30"/>
        <end position="146"/>
    </location>
</feature>
<organism evidence="4 5">
    <name type="scientific">Nonomuraea cavernae</name>
    <dbReference type="NCBI Taxonomy" id="2045107"/>
    <lineage>
        <taxon>Bacteria</taxon>
        <taxon>Bacillati</taxon>
        <taxon>Actinomycetota</taxon>
        <taxon>Actinomycetes</taxon>
        <taxon>Streptosporangiales</taxon>
        <taxon>Streptosporangiaceae</taxon>
        <taxon>Nonomuraea</taxon>
    </lineage>
</organism>